<keyword evidence="9 10" id="KW-0472">Membrane</keyword>
<evidence type="ECO:0000256" key="4">
    <source>
        <dbReference type="ARBA" id="ARBA00022475"/>
    </source>
</evidence>
<evidence type="ECO:0000256" key="9">
    <source>
        <dbReference type="ARBA" id="ARBA00023136"/>
    </source>
</evidence>
<keyword evidence="10" id="KW-0997">Cell inner membrane</keyword>
<feature type="transmembrane region" description="Helical" evidence="10">
    <location>
        <begin position="20"/>
        <end position="41"/>
    </location>
</feature>
<keyword evidence="4" id="KW-1003">Cell membrane</keyword>
<dbReference type="PANTHER" id="PTHR35091:SF2">
    <property type="entry name" value="FLAGELLAR PROTEIN FLIL"/>
    <property type="match status" value="1"/>
</dbReference>
<comment type="similarity">
    <text evidence="3 10">Belongs to the FliL family.</text>
</comment>
<dbReference type="RefSeq" id="WP_345338195.1">
    <property type="nucleotide sequence ID" value="NZ_BAABLI010000004.1"/>
</dbReference>
<keyword evidence="5 10" id="KW-0145">Chemotaxis</keyword>
<dbReference type="EMBL" id="JBHUHT010000007">
    <property type="protein sequence ID" value="MFD2094806.1"/>
    <property type="molecule type" value="Genomic_DNA"/>
</dbReference>
<dbReference type="PANTHER" id="PTHR35091">
    <property type="entry name" value="FLAGELLAR PROTEIN FLIL"/>
    <property type="match status" value="1"/>
</dbReference>
<evidence type="ECO:0000313" key="12">
    <source>
        <dbReference type="Proteomes" id="UP001597380"/>
    </source>
</evidence>
<keyword evidence="8 10" id="KW-1133">Transmembrane helix</keyword>
<reference evidence="12" key="1">
    <citation type="journal article" date="2019" name="Int. J. Syst. Evol. Microbiol.">
        <title>The Global Catalogue of Microorganisms (GCM) 10K type strain sequencing project: providing services to taxonomists for standard genome sequencing and annotation.</title>
        <authorList>
            <consortium name="The Broad Institute Genomics Platform"/>
            <consortium name="The Broad Institute Genome Sequencing Center for Infectious Disease"/>
            <person name="Wu L."/>
            <person name="Ma J."/>
        </authorList>
    </citation>
    <scope>NUCLEOTIDE SEQUENCE [LARGE SCALE GENOMIC DNA]</scope>
    <source>
        <strain evidence="12">CGMCC 1.10992</strain>
    </source>
</reference>
<evidence type="ECO:0000256" key="10">
    <source>
        <dbReference type="RuleBase" id="RU364125"/>
    </source>
</evidence>
<gene>
    <name evidence="11" type="primary">fliL</name>
    <name evidence="11" type="ORF">ACFSJ3_02335</name>
</gene>
<evidence type="ECO:0000256" key="6">
    <source>
        <dbReference type="ARBA" id="ARBA00022692"/>
    </source>
</evidence>
<evidence type="ECO:0000256" key="1">
    <source>
        <dbReference type="ARBA" id="ARBA00002254"/>
    </source>
</evidence>
<keyword evidence="12" id="KW-1185">Reference proteome</keyword>
<dbReference type="Pfam" id="PF03748">
    <property type="entry name" value="FliL"/>
    <property type="match status" value="1"/>
</dbReference>
<keyword evidence="11" id="KW-0282">Flagellum</keyword>
<keyword evidence="11" id="KW-0969">Cilium</keyword>
<proteinExistence type="inferred from homology"/>
<evidence type="ECO:0000256" key="5">
    <source>
        <dbReference type="ARBA" id="ARBA00022500"/>
    </source>
</evidence>
<evidence type="ECO:0000256" key="8">
    <source>
        <dbReference type="ARBA" id="ARBA00022989"/>
    </source>
</evidence>
<evidence type="ECO:0000256" key="7">
    <source>
        <dbReference type="ARBA" id="ARBA00022779"/>
    </source>
</evidence>
<dbReference type="InterPro" id="IPR005503">
    <property type="entry name" value="FliL"/>
</dbReference>
<keyword evidence="7 10" id="KW-0283">Flagellar rotation</keyword>
<evidence type="ECO:0000256" key="2">
    <source>
        <dbReference type="ARBA" id="ARBA00004162"/>
    </source>
</evidence>
<keyword evidence="11" id="KW-0966">Cell projection</keyword>
<sequence>MAEDLELELDDGEGKKKPMMLIIIIAVVVLVGGGAAAFFLLSGDDSAPAEAAVEGDSAAAAPAAPAGDAQTGNALYVAMPRPFVFNVPGSGRDRLVQIKVQLLVRGGNNESLAKKHIPMIEGTLLKTFSGANADELATLEGKERLREQALNDVKSALQGLEGTEVVEQVLFTGFVMQ</sequence>
<accession>A0ABW4XH19</accession>
<dbReference type="Proteomes" id="UP001597380">
    <property type="component" value="Unassembled WGS sequence"/>
</dbReference>
<name>A0ABW4XH19_9GAMM</name>
<comment type="subcellular location">
    <subcellularLocation>
        <location evidence="10">Cell inner membrane</location>
    </subcellularLocation>
    <subcellularLocation>
        <location evidence="2">Cell membrane</location>
        <topology evidence="2">Single-pass membrane protein</topology>
    </subcellularLocation>
</comment>
<organism evidence="11 12">
    <name type="scientific">Corallincola platygyrae</name>
    <dbReference type="NCBI Taxonomy" id="1193278"/>
    <lineage>
        <taxon>Bacteria</taxon>
        <taxon>Pseudomonadati</taxon>
        <taxon>Pseudomonadota</taxon>
        <taxon>Gammaproteobacteria</taxon>
        <taxon>Alteromonadales</taxon>
        <taxon>Psychromonadaceae</taxon>
        <taxon>Corallincola</taxon>
    </lineage>
</organism>
<comment type="caution">
    <text evidence="11">The sequence shown here is derived from an EMBL/GenBank/DDBJ whole genome shotgun (WGS) entry which is preliminary data.</text>
</comment>
<protein>
    <recommendedName>
        <fullName evidence="10">Flagellar protein FliL</fullName>
    </recommendedName>
</protein>
<comment type="function">
    <text evidence="1 10">Controls the rotational direction of flagella during chemotaxis.</text>
</comment>
<evidence type="ECO:0000256" key="3">
    <source>
        <dbReference type="ARBA" id="ARBA00008281"/>
    </source>
</evidence>
<keyword evidence="6 10" id="KW-0812">Transmembrane</keyword>
<dbReference type="NCBIfam" id="NF004285">
    <property type="entry name" value="PRK05696.1"/>
    <property type="match status" value="1"/>
</dbReference>
<evidence type="ECO:0000313" key="11">
    <source>
        <dbReference type="EMBL" id="MFD2094806.1"/>
    </source>
</evidence>